<dbReference type="InterPro" id="IPR001087">
    <property type="entry name" value="GDSL"/>
</dbReference>
<proteinExistence type="inferred from homology"/>
<name>N9VR00_9GAMM</name>
<organism evidence="3 4">
    <name type="scientific">Aeromonas diversa CDC 2478-85</name>
    <dbReference type="NCBI Taxonomy" id="1268237"/>
    <lineage>
        <taxon>Bacteria</taxon>
        <taxon>Pseudomonadati</taxon>
        <taxon>Pseudomonadota</taxon>
        <taxon>Gammaproteobacteria</taxon>
        <taxon>Aeromonadales</taxon>
        <taxon>Aeromonadaceae</taxon>
        <taxon>Aeromonas</taxon>
    </lineage>
</organism>
<keyword evidence="2" id="KW-0732">Signal</keyword>
<dbReference type="CDD" id="cd01846">
    <property type="entry name" value="fatty_acyltransferase_like"/>
    <property type="match status" value="1"/>
</dbReference>
<evidence type="ECO:0000313" key="3">
    <source>
        <dbReference type="EMBL" id="ENY73983.1"/>
    </source>
</evidence>
<dbReference type="PROSITE" id="PS01098">
    <property type="entry name" value="LIPASE_GDSL_SER"/>
    <property type="match status" value="1"/>
</dbReference>
<keyword evidence="3" id="KW-0012">Acyltransferase</keyword>
<sequence>MKKILIGLFGLMAVSAHAAGPQFTRIVMFGDSLSDTGKMYAKMHGYLPSSPPYYQGRFSNGPVWLEQLKDRFPGLKIVNAAEGGATAVAYNKLGWLNLWAWDPKYQVINNLDYEITQFLEQDRFNTDDLVIFWVGANDYLAYGWNKEEDARRVRDSIQDAANRVVMKGAKQVLFFNLPDLGSVPSARSQKVVDKVRHVSQYHNQLLLNLTRQLTPTGAVQLFEIDKQFDEMMQNPEQFGLTDTQTPCYDGGYVWKPFSADNSAPSTITAAQRLAIAGNPLLAQAVASPGSRAAASRECGGKMFFDQVHPTTLVHSALAERAGDFIERHYEFLAH</sequence>
<dbReference type="Pfam" id="PF00657">
    <property type="entry name" value="Lipase_GDSL"/>
    <property type="match status" value="1"/>
</dbReference>
<dbReference type="GO" id="GO:0016746">
    <property type="term" value="F:acyltransferase activity"/>
    <property type="evidence" value="ECO:0007669"/>
    <property type="project" value="UniProtKB-KW"/>
</dbReference>
<comment type="caution">
    <text evidence="3">The sequence shown here is derived from an EMBL/GenBank/DDBJ whole genome shotgun (WGS) entry which is preliminary data.</text>
</comment>
<dbReference type="eggNOG" id="COG3240">
    <property type="taxonomic scope" value="Bacteria"/>
</dbReference>
<feature type="signal peptide" evidence="2">
    <location>
        <begin position="1"/>
        <end position="18"/>
    </location>
</feature>
<gene>
    <name evidence="3" type="ORF">G114_01025</name>
</gene>
<dbReference type="RefSeq" id="WP_005346009.1">
    <property type="nucleotide sequence ID" value="NZ_APVG01000001.1"/>
</dbReference>
<keyword evidence="3" id="KW-0808">Transferase</keyword>
<dbReference type="Gene3D" id="3.40.50.1110">
    <property type="entry name" value="SGNH hydrolase"/>
    <property type="match status" value="1"/>
</dbReference>
<dbReference type="EMBL" id="APVG01000001">
    <property type="protein sequence ID" value="ENY73983.1"/>
    <property type="molecule type" value="Genomic_DNA"/>
</dbReference>
<dbReference type="PANTHER" id="PTHR22835">
    <property type="entry name" value="ZINC FINGER FYVE DOMAIN CONTAINING PROTEIN"/>
    <property type="match status" value="1"/>
</dbReference>
<dbReference type="OrthoDB" id="5292073at2"/>
<evidence type="ECO:0000256" key="2">
    <source>
        <dbReference type="SAM" id="SignalP"/>
    </source>
</evidence>
<dbReference type="InterPro" id="IPR036514">
    <property type="entry name" value="SGNH_hydro_sf"/>
</dbReference>
<evidence type="ECO:0000313" key="4">
    <source>
        <dbReference type="Proteomes" id="UP000023775"/>
    </source>
</evidence>
<dbReference type="PATRIC" id="fig|1268237.3.peg.207"/>
<evidence type="ECO:0000256" key="1">
    <source>
        <dbReference type="ARBA" id="ARBA00008668"/>
    </source>
</evidence>
<accession>N9VR00</accession>
<comment type="similarity">
    <text evidence="1">Belongs to the 'GDSL' lipolytic enzyme family.</text>
</comment>
<protein>
    <submittedName>
        <fullName evidence="3">Glycerophospholipid-cholesterol acyltransferase</fullName>
    </submittedName>
</protein>
<reference evidence="3 4" key="1">
    <citation type="journal article" date="2013" name="Genome Announc.">
        <title>Draft Genome Sequence of the Aeromonas diversa Type Strain.</title>
        <authorList>
            <person name="Farfan M."/>
            <person name="Spataro N."/>
            <person name="Sanglas A."/>
            <person name="Albarral V."/>
            <person name="Loren J.G."/>
            <person name="Bosch E."/>
            <person name="Fuste M.C."/>
        </authorList>
    </citation>
    <scope>NUCLEOTIDE SEQUENCE [LARGE SCALE GENOMIC DNA]</scope>
    <source>
        <strain evidence="3 4">2478-85</strain>
    </source>
</reference>
<dbReference type="AlphaFoldDB" id="N9VR00"/>
<keyword evidence="4" id="KW-1185">Reference proteome</keyword>
<dbReference type="GO" id="GO:0006629">
    <property type="term" value="P:lipid metabolic process"/>
    <property type="evidence" value="ECO:0007669"/>
    <property type="project" value="InterPro"/>
</dbReference>
<dbReference type="GO" id="GO:0016298">
    <property type="term" value="F:lipase activity"/>
    <property type="evidence" value="ECO:0007669"/>
    <property type="project" value="InterPro"/>
</dbReference>
<feature type="chain" id="PRO_5004154848" evidence="2">
    <location>
        <begin position="19"/>
        <end position="334"/>
    </location>
</feature>
<dbReference type="InterPro" id="IPR008265">
    <property type="entry name" value="Lipase_GDSL_AS"/>
</dbReference>
<dbReference type="SUPFAM" id="SSF52266">
    <property type="entry name" value="SGNH hydrolase"/>
    <property type="match status" value="1"/>
</dbReference>
<dbReference type="Proteomes" id="UP000023775">
    <property type="component" value="Unassembled WGS sequence"/>
</dbReference>
<dbReference type="PANTHER" id="PTHR22835:SF659">
    <property type="entry name" value="GDSL LIPASE_ACYLHYDROLASE, PUTATIVE (AFU_ORTHOLOGUE AFUA_2G00510)-RELATED"/>
    <property type="match status" value="1"/>
</dbReference>